<feature type="non-terminal residue" evidence="2">
    <location>
        <position position="104"/>
    </location>
</feature>
<evidence type="ECO:0008006" key="4">
    <source>
        <dbReference type="Google" id="ProtNLM"/>
    </source>
</evidence>
<dbReference type="AlphaFoldDB" id="A0ABC9P3T5"/>
<evidence type="ECO:0000313" key="2">
    <source>
        <dbReference type="EMBL" id="EFU89623.1"/>
    </source>
</evidence>
<dbReference type="Proteomes" id="UP000004933">
    <property type="component" value="Unassembled WGS sequence"/>
</dbReference>
<comment type="caution">
    <text evidence="2">The sequence shown here is derived from an EMBL/GenBank/DDBJ whole genome shotgun (WGS) entry which is preliminary data.</text>
</comment>
<proteinExistence type="predicted"/>
<protein>
    <recommendedName>
        <fullName evidence="4">DUF805 domain-containing protein</fullName>
    </recommendedName>
</protein>
<dbReference type="InterPro" id="IPR008523">
    <property type="entry name" value="DUF805"/>
</dbReference>
<evidence type="ECO:0000313" key="3">
    <source>
        <dbReference type="Proteomes" id="UP000004933"/>
    </source>
</evidence>
<gene>
    <name evidence="2" type="ORF">HMPREF9511_02396</name>
</gene>
<evidence type="ECO:0000256" key="1">
    <source>
        <dbReference type="SAM" id="Phobius"/>
    </source>
</evidence>
<keyword evidence="1" id="KW-0472">Membrane</keyword>
<reference evidence="2 3" key="1">
    <citation type="submission" date="2010-09" db="EMBL/GenBank/DDBJ databases">
        <authorList>
            <person name="Weinstock G."/>
            <person name="Sodergren E."/>
            <person name="Clifton S."/>
            <person name="Fulton L."/>
            <person name="Fulton B."/>
            <person name="Courtney L."/>
            <person name="Fronick C."/>
            <person name="Harrison M."/>
            <person name="Strong C."/>
            <person name="Farmer C."/>
            <person name="Delahaunty K."/>
            <person name="Markovic C."/>
            <person name="Hall O."/>
            <person name="Minx P."/>
            <person name="Tomlinson C."/>
            <person name="Mitreva M."/>
            <person name="Hou S."/>
            <person name="Chen J."/>
            <person name="Wollam A."/>
            <person name="Pepin K.H."/>
            <person name="Johnson M."/>
            <person name="Bhonagiri V."/>
            <person name="Zhang X."/>
            <person name="Suruliraj S."/>
            <person name="Warren W."/>
            <person name="Chinwalla A."/>
            <person name="Mardis E.R."/>
            <person name="Wilson R.K."/>
        </authorList>
    </citation>
    <scope>NUCLEOTIDE SEQUENCE [LARGE SCALE GENOMIC DNA]</scope>
    <source>
        <strain evidence="2 3">TX0630</strain>
    </source>
</reference>
<dbReference type="RefSeq" id="WP_002393446.1">
    <property type="nucleotide sequence ID" value="NZ_GL454841.1"/>
</dbReference>
<keyword evidence="1" id="KW-0812">Transmembrane</keyword>
<accession>A0ABC9P3T5</accession>
<organism evidence="2 3">
    <name type="scientific">Enterococcus faecalis TX0630</name>
    <dbReference type="NCBI Taxonomy" id="749508"/>
    <lineage>
        <taxon>Bacteria</taxon>
        <taxon>Bacillati</taxon>
        <taxon>Bacillota</taxon>
        <taxon>Bacilli</taxon>
        <taxon>Lactobacillales</taxon>
        <taxon>Enterococcaceae</taxon>
        <taxon>Enterococcus</taxon>
    </lineage>
</organism>
<sequence>MKSLFNVNERLSRRNYWYYQFILFIIGSTLEIFSLLVLKKTLIENNYLNYFLIDQEFGVYTFLKILFFLLILLGYLFQARRFVDIGWSKYLALLGVKSRLLCKM</sequence>
<dbReference type="Pfam" id="PF05656">
    <property type="entry name" value="DUF805"/>
    <property type="match status" value="1"/>
</dbReference>
<feature type="transmembrane region" description="Helical" evidence="1">
    <location>
        <begin position="57"/>
        <end position="77"/>
    </location>
</feature>
<feature type="transmembrane region" description="Helical" evidence="1">
    <location>
        <begin position="16"/>
        <end position="37"/>
    </location>
</feature>
<name>A0ABC9P3T5_ENTFL</name>
<keyword evidence="1" id="KW-1133">Transmembrane helix</keyword>
<dbReference type="EMBL" id="AEBE01000099">
    <property type="protein sequence ID" value="EFU89623.1"/>
    <property type="molecule type" value="Genomic_DNA"/>
</dbReference>